<keyword evidence="3" id="KW-0255">Endonuclease</keyword>
<accession>A0A0K6GWZ7</accession>
<dbReference type="Pfam" id="PF01541">
    <property type="entry name" value="GIY-YIG"/>
    <property type="match status" value="1"/>
</dbReference>
<organism evidence="3 4">
    <name type="scientific">Gulbenkiania indica</name>
    <dbReference type="NCBI Taxonomy" id="375574"/>
    <lineage>
        <taxon>Bacteria</taxon>
        <taxon>Pseudomonadati</taxon>
        <taxon>Pseudomonadota</taxon>
        <taxon>Betaproteobacteria</taxon>
        <taxon>Neisseriales</taxon>
        <taxon>Chromobacteriaceae</taxon>
        <taxon>Gulbenkiania</taxon>
    </lineage>
</organism>
<feature type="domain" description="GIY-YIG" evidence="2">
    <location>
        <begin position="2"/>
        <end position="77"/>
    </location>
</feature>
<dbReference type="EMBL" id="CYHA01000003">
    <property type="protein sequence ID" value="CUA83261.1"/>
    <property type="molecule type" value="Genomic_DNA"/>
</dbReference>
<dbReference type="InterPro" id="IPR050190">
    <property type="entry name" value="UPF0213_domain"/>
</dbReference>
<keyword evidence="3" id="KW-0540">Nuclease</keyword>
<dbReference type="GO" id="GO:0004519">
    <property type="term" value="F:endonuclease activity"/>
    <property type="evidence" value="ECO:0007669"/>
    <property type="project" value="UniProtKB-KW"/>
</dbReference>
<dbReference type="InterPro" id="IPR035901">
    <property type="entry name" value="GIY-YIG_endonuc_sf"/>
</dbReference>
<dbReference type="PROSITE" id="PS50164">
    <property type="entry name" value="GIY_YIG"/>
    <property type="match status" value="1"/>
</dbReference>
<dbReference type="SUPFAM" id="SSF82771">
    <property type="entry name" value="GIY-YIG endonuclease"/>
    <property type="match status" value="1"/>
</dbReference>
<name>A0A0K6GWZ7_9NEIS</name>
<dbReference type="OrthoDB" id="9797095at2"/>
<comment type="similarity">
    <text evidence="1">Belongs to the UPF0213 family.</text>
</comment>
<sequence>MKPWYLYILECRGGRLYTGITTDVARRYAAHASGRGARFTRSHPPERLCLVLAFESRQAAAAAEYTIKQWSVARKRAWLADQTASGTLPCQGAALPADASV</sequence>
<evidence type="ECO:0000313" key="4">
    <source>
        <dbReference type="Proteomes" id="UP000243535"/>
    </source>
</evidence>
<evidence type="ECO:0000259" key="2">
    <source>
        <dbReference type="PROSITE" id="PS50164"/>
    </source>
</evidence>
<dbReference type="PANTHER" id="PTHR34477">
    <property type="entry name" value="UPF0213 PROTEIN YHBQ"/>
    <property type="match status" value="1"/>
</dbReference>
<dbReference type="InterPro" id="IPR000305">
    <property type="entry name" value="GIY-YIG_endonuc"/>
</dbReference>
<dbReference type="CDD" id="cd10456">
    <property type="entry name" value="GIY-YIG_UPF0213"/>
    <property type="match status" value="1"/>
</dbReference>
<evidence type="ECO:0000313" key="3">
    <source>
        <dbReference type="EMBL" id="CUA83261.1"/>
    </source>
</evidence>
<gene>
    <name evidence="3" type="ORF">Ga0061063_1655</name>
</gene>
<keyword evidence="4" id="KW-1185">Reference proteome</keyword>
<dbReference type="AlphaFoldDB" id="A0A0K6GWZ7"/>
<reference evidence="4" key="1">
    <citation type="submission" date="2015-08" db="EMBL/GenBank/DDBJ databases">
        <authorList>
            <person name="Varghese N."/>
        </authorList>
    </citation>
    <scope>NUCLEOTIDE SEQUENCE [LARGE SCALE GENOMIC DNA]</scope>
    <source>
        <strain evidence="4">DSM 17901</strain>
    </source>
</reference>
<dbReference type="Proteomes" id="UP000243535">
    <property type="component" value="Unassembled WGS sequence"/>
</dbReference>
<keyword evidence="3" id="KW-0378">Hydrolase</keyword>
<dbReference type="PANTHER" id="PTHR34477:SF1">
    <property type="entry name" value="UPF0213 PROTEIN YHBQ"/>
    <property type="match status" value="1"/>
</dbReference>
<dbReference type="STRING" id="375574.GCA_001418035_01446"/>
<proteinExistence type="inferred from homology"/>
<dbReference type="Gene3D" id="3.40.1440.10">
    <property type="entry name" value="GIY-YIG endonuclease"/>
    <property type="match status" value="1"/>
</dbReference>
<protein>
    <submittedName>
        <fullName evidence="3">Predicted endonuclease, GIY-YIG superfamily</fullName>
    </submittedName>
</protein>
<evidence type="ECO:0000256" key="1">
    <source>
        <dbReference type="ARBA" id="ARBA00007435"/>
    </source>
</evidence>
<dbReference type="RefSeq" id="WP_055433869.1">
    <property type="nucleotide sequence ID" value="NZ_CYHA01000003.1"/>
</dbReference>